<keyword evidence="11" id="KW-1185">Reference proteome</keyword>
<dbReference type="SUPFAM" id="SSF57302">
    <property type="entry name" value="Snake toxin-like"/>
    <property type="match status" value="2"/>
</dbReference>
<dbReference type="Proteomes" id="UP000694427">
    <property type="component" value="Unplaced"/>
</dbReference>
<feature type="domain" description="UPAR/Ly6" evidence="9">
    <location>
        <begin position="123"/>
        <end position="197"/>
    </location>
</feature>
<keyword evidence="7" id="KW-0325">Glycoprotein</keyword>
<evidence type="ECO:0000256" key="7">
    <source>
        <dbReference type="ARBA" id="ARBA00023180"/>
    </source>
</evidence>
<dbReference type="Gene3D" id="2.10.60.10">
    <property type="entry name" value="CD59"/>
    <property type="match status" value="2"/>
</dbReference>
<dbReference type="GO" id="GO:0005886">
    <property type="term" value="C:plasma membrane"/>
    <property type="evidence" value="ECO:0007669"/>
    <property type="project" value="UniProtKB-SubCell"/>
</dbReference>
<dbReference type="PANTHER" id="PTHR20914">
    <property type="entry name" value="LY6/PLAUR DOMAIN-CONTAINING PROTEIN 8"/>
    <property type="match status" value="1"/>
</dbReference>
<dbReference type="InterPro" id="IPR050918">
    <property type="entry name" value="CNF-like_PLA2_Inhibitor"/>
</dbReference>
<dbReference type="Pfam" id="PF00087">
    <property type="entry name" value="Toxin_TOLIP"/>
    <property type="match status" value="1"/>
</dbReference>
<evidence type="ECO:0000256" key="3">
    <source>
        <dbReference type="ARBA" id="ARBA00022475"/>
    </source>
</evidence>
<dbReference type="PANTHER" id="PTHR20914:SF24">
    <property type="entry name" value="LYMPHOCYTE ANTIGEN 6 FAMILY MEMBER M2-RELATED"/>
    <property type="match status" value="1"/>
</dbReference>
<evidence type="ECO:0000256" key="5">
    <source>
        <dbReference type="ARBA" id="ARBA00022729"/>
    </source>
</evidence>
<keyword evidence="6" id="KW-0472">Membrane</keyword>
<evidence type="ECO:0000256" key="4">
    <source>
        <dbReference type="ARBA" id="ARBA00022525"/>
    </source>
</evidence>
<accession>A0A8C1N6S0</accession>
<reference evidence="10" key="1">
    <citation type="submission" date="2025-08" db="UniProtKB">
        <authorList>
            <consortium name="Ensembl"/>
        </authorList>
    </citation>
    <scope>IDENTIFICATION</scope>
</reference>
<dbReference type="InterPro" id="IPR016054">
    <property type="entry name" value="LY6_UPA_recep-like"/>
</dbReference>
<name>A0A8C1N6S0_CYPCA</name>
<reference evidence="10" key="2">
    <citation type="submission" date="2025-09" db="UniProtKB">
        <authorList>
            <consortium name="Ensembl"/>
        </authorList>
    </citation>
    <scope>IDENTIFICATION</scope>
</reference>
<evidence type="ECO:0000256" key="2">
    <source>
        <dbReference type="ARBA" id="ARBA00004613"/>
    </source>
</evidence>
<sequence length="212" mass="21952">MRAATGMLSHSPPDQTWISVFLLFIFFTAGHSLICNQCPGVSNACDQIPCPDGISNCFAATAYASALGVSSSLVTVKSCAPASCPSGSFNLGNIKLSSYCCSTDLCNDRNSPDPSTNTPNGKTCYFCDGQNCSSIMTCSGSEDRCFNATASFGGQSVGVKGCVSKAICDAASLIPNVQGISCCSGNLCNGVQSVTQSFLFLCCSLLSFILLH</sequence>
<dbReference type="Pfam" id="PF00021">
    <property type="entry name" value="UPAR_LY6"/>
    <property type="match status" value="1"/>
</dbReference>
<organism evidence="10 11">
    <name type="scientific">Cyprinus carpio</name>
    <name type="common">Common carp</name>
    <dbReference type="NCBI Taxonomy" id="7962"/>
    <lineage>
        <taxon>Eukaryota</taxon>
        <taxon>Metazoa</taxon>
        <taxon>Chordata</taxon>
        <taxon>Craniata</taxon>
        <taxon>Vertebrata</taxon>
        <taxon>Euteleostomi</taxon>
        <taxon>Actinopterygii</taxon>
        <taxon>Neopterygii</taxon>
        <taxon>Teleostei</taxon>
        <taxon>Ostariophysi</taxon>
        <taxon>Cypriniformes</taxon>
        <taxon>Cyprinidae</taxon>
        <taxon>Cyprininae</taxon>
        <taxon>Cyprinus</taxon>
    </lineage>
</organism>
<keyword evidence="5 8" id="KW-0732">Signal</keyword>
<dbReference type="GO" id="GO:0005576">
    <property type="term" value="C:extracellular region"/>
    <property type="evidence" value="ECO:0007669"/>
    <property type="project" value="UniProtKB-SubCell"/>
</dbReference>
<dbReference type="SMART" id="SM00134">
    <property type="entry name" value="LU"/>
    <property type="match status" value="2"/>
</dbReference>
<evidence type="ECO:0000256" key="8">
    <source>
        <dbReference type="SAM" id="SignalP"/>
    </source>
</evidence>
<evidence type="ECO:0000256" key="1">
    <source>
        <dbReference type="ARBA" id="ARBA00004236"/>
    </source>
</evidence>
<dbReference type="AlphaFoldDB" id="A0A8C1N6S0"/>
<evidence type="ECO:0000313" key="11">
    <source>
        <dbReference type="Proteomes" id="UP000694427"/>
    </source>
</evidence>
<dbReference type="InterPro" id="IPR045860">
    <property type="entry name" value="Snake_toxin-like_sf"/>
</dbReference>
<evidence type="ECO:0000256" key="6">
    <source>
        <dbReference type="ARBA" id="ARBA00023136"/>
    </source>
</evidence>
<feature type="domain" description="UPAR/Ly6" evidence="9">
    <location>
        <begin position="33"/>
        <end position="121"/>
    </location>
</feature>
<protein>
    <submittedName>
        <fullName evidence="10">Lymphocyte antigen 6 family member M6</fullName>
    </submittedName>
</protein>
<evidence type="ECO:0000313" key="10">
    <source>
        <dbReference type="Ensembl" id="ENSCCRP00010084824.1"/>
    </source>
</evidence>
<proteinExistence type="predicted"/>
<dbReference type="InterPro" id="IPR035076">
    <property type="entry name" value="Toxin/TOLIP"/>
</dbReference>
<comment type="subcellular location">
    <subcellularLocation>
        <location evidence="1">Cell membrane</location>
    </subcellularLocation>
    <subcellularLocation>
        <location evidence="2">Secreted</location>
    </subcellularLocation>
</comment>
<feature type="chain" id="PRO_5034031492" evidence="8">
    <location>
        <begin position="33"/>
        <end position="212"/>
    </location>
</feature>
<keyword evidence="4" id="KW-0964">Secreted</keyword>
<dbReference type="Ensembl" id="ENSCCRT00010094086.1">
    <property type="protein sequence ID" value="ENSCCRP00010084824.1"/>
    <property type="gene ID" value="ENSCCRG00010037033.1"/>
</dbReference>
<evidence type="ECO:0000259" key="9">
    <source>
        <dbReference type="SMART" id="SM00134"/>
    </source>
</evidence>
<feature type="signal peptide" evidence="8">
    <location>
        <begin position="1"/>
        <end position="32"/>
    </location>
</feature>
<keyword evidence="3" id="KW-1003">Cell membrane</keyword>